<evidence type="ECO:0000313" key="2">
    <source>
        <dbReference type="Proteomes" id="UP000507470"/>
    </source>
</evidence>
<gene>
    <name evidence="1" type="ORF">MCOR_30031</name>
</gene>
<name>A0A6J8CFW8_MYTCO</name>
<dbReference type="OrthoDB" id="6122616at2759"/>
<protein>
    <recommendedName>
        <fullName evidence="3">SWIM-type domain-containing protein</fullName>
    </recommendedName>
</protein>
<organism evidence="1 2">
    <name type="scientific">Mytilus coruscus</name>
    <name type="common">Sea mussel</name>
    <dbReference type="NCBI Taxonomy" id="42192"/>
    <lineage>
        <taxon>Eukaryota</taxon>
        <taxon>Metazoa</taxon>
        <taxon>Spiralia</taxon>
        <taxon>Lophotrochozoa</taxon>
        <taxon>Mollusca</taxon>
        <taxon>Bivalvia</taxon>
        <taxon>Autobranchia</taxon>
        <taxon>Pteriomorphia</taxon>
        <taxon>Mytilida</taxon>
        <taxon>Mytiloidea</taxon>
        <taxon>Mytilidae</taxon>
        <taxon>Mytilinae</taxon>
        <taxon>Mytilus</taxon>
    </lineage>
</organism>
<dbReference type="AlphaFoldDB" id="A0A6J8CFW8"/>
<keyword evidence="2" id="KW-1185">Reference proteome</keyword>
<proteinExistence type="predicted"/>
<accession>A0A6J8CFW8</accession>
<reference evidence="1 2" key="1">
    <citation type="submission" date="2020-06" db="EMBL/GenBank/DDBJ databases">
        <authorList>
            <person name="Li R."/>
            <person name="Bekaert M."/>
        </authorList>
    </citation>
    <scope>NUCLEOTIDE SEQUENCE [LARGE SCALE GENOMIC DNA]</scope>
    <source>
        <strain evidence="2">wild</strain>
    </source>
</reference>
<dbReference type="Proteomes" id="UP000507470">
    <property type="component" value="Unassembled WGS sequence"/>
</dbReference>
<evidence type="ECO:0008006" key="3">
    <source>
        <dbReference type="Google" id="ProtNLM"/>
    </source>
</evidence>
<sequence length="330" mass="37246">MDMLKQFLMNASECTIMGIDPTFNLGEFVVTPFVYKNLNLIHRRTGECPTFLGQVLIHQTKTERAFDFFASLIVSLRNALADTLFIGTDDECLIFNSFSRISCGVGFSHYTTNANESLNDRLKRKTDYQENEVTVFCTKMRELADEQKNYTEKAIIGMGPYQIRTEYIAHVQPCNAWFKLSESSRNKHITVFLKAPLKPSQFRSSVQVSVGEQAGTSGTSLEPQPQHKRLSISLEETHLDPTIHEPIWKKTESLVDSGLVNKAPGVQNGFMVASMSGKDPHFVRLLESGKGTCNCENFSICSHVLAASEFERQLHKLFKYLRKTQSAPNL</sequence>
<evidence type="ECO:0000313" key="1">
    <source>
        <dbReference type="EMBL" id="CAC5395353.1"/>
    </source>
</evidence>
<dbReference type="EMBL" id="CACVKT020005486">
    <property type="protein sequence ID" value="CAC5395353.1"/>
    <property type="molecule type" value="Genomic_DNA"/>
</dbReference>